<dbReference type="PANTHER" id="PTHR18929">
    <property type="entry name" value="PROTEIN DISULFIDE ISOMERASE"/>
    <property type="match status" value="1"/>
</dbReference>
<evidence type="ECO:0000256" key="2">
    <source>
        <dbReference type="ARBA" id="ARBA00004319"/>
    </source>
</evidence>
<keyword evidence="9" id="KW-0676">Redox-active center</keyword>
<dbReference type="CDD" id="cd02961">
    <property type="entry name" value="PDI_a_family"/>
    <property type="match status" value="1"/>
</dbReference>
<keyword evidence="8 12" id="KW-0413">Isomerase</keyword>
<dbReference type="InterPro" id="IPR036249">
    <property type="entry name" value="Thioredoxin-like_sf"/>
</dbReference>
<dbReference type="Pfam" id="PF00085">
    <property type="entry name" value="Thioredoxin"/>
    <property type="match status" value="2"/>
</dbReference>
<dbReference type="SUPFAM" id="SSF52833">
    <property type="entry name" value="Thioredoxin-like"/>
    <property type="match status" value="4"/>
</dbReference>
<dbReference type="Proteomes" id="UP001151295">
    <property type="component" value="Unassembled WGS sequence"/>
</dbReference>
<dbReference type="InterPro" id="IPR013766">
    <property type="entry name" value="Thioredoxin_domain"/>
</dbReference>
<feature type="domain" description="Thioredoxin" evidence="11">
    <location>
        <begin position="338"/>
        <end position="469"/>
    </location>
</feature>
<protein>
    <recommendedName>
        <fullName evidence="4">protein disulfide-isomerase</fullName>
        <ecNumber evidence="4">5.3.4.1</ecNumber>
    </recommendedName>
</protein>
<dbReference type="EMBL" id="JANBQD010000039">
    <property type="protein sequence ID" value="KAJ1991298.1"/>
    <property type="molecule type" value="Genomic_DNA"/>
</dbReference>
<gene>
    <name evidence="12" type="primary">PDI1_1</name>
    <name evidence="12" type="ORF">EDC05_003517</name>
</gene>
<reference evidence="12" key="1">
    <citation type="submission" date="2022-07" db="EMBL/GenBank/DDBJ databases">
        <title>Phylogenomic reconstructions and comparative analyses of Kickxellomycotina fungi.</title>
        <authorList>
            <person name="Reynolds N.K."/>
            <person name="Stajich J.E."/>
            <person name="Barry K."/>
            <person name="Grigoriev I.V."/>
            <person name="Crous P."/>
            <person name="Smith M.E."/>
        </authorList>
    </citation>
    <scope>NUCLEOTIDE SEQUENCE</scope>
    <source>
        <strain evidence="12">BCRC 34882</strain>
    </source>
</reference>
<comment type="subcellular location">
    <subcellularLocation>
        <location evidence="2">Endoplasmic reticulum lumen</location>
    </subcellularLocation>
</comment>
<evidence type="ECO:0000256" key="9">
    <source>
        <dbReference type="ARBA" id="ARBA00023284"/>
    </source>
</evidence>
<proteinExistence type="inferred from homology"/>
<dbReference type="CDD" id="cd02995">
    <property type="entry name" value="PDI_a_PDI_a'_C"/>
    <property type="match status" value="1"/>
</dbReference>
<dbReference type="InterPro" id="IPR005792">
    <property type="entry name" value="Prot_disulphide_isomerase"/>
</dbReference>
<evidence type="ECO:0000313" key="13">
    <source>
        <dbReference type="Proteomes" id="UP001151295"/>
    </source>
</evidence>
<evidence type="ECO:0000256" key="4">
    <source>
        <dbReference type="ARBA" id="ARBA00012723"/>
    </source>
</evidence>
<dbReference type="PANTHER" id="PTHR18929:SF132">
    <property type="entry name" value="PROTEIN DISULFIDE-ISOMERASE A3"/>
    <property type="match status" value="1"/>
</dbReference>
<dbReference type="Pfam" id="PF13848">
    <property type="entry name" value="Thioredoxin_6"/>
    <property type="match status" value="1"/>
</dbReference>
<comment type="similarity">
    <text evidence="3">Belongs to the protein disulfide isomerase family.</text>
</comment>
<feature type="domain" description="Thioredoxin" evidence="11">
    <location>
        <begin position="12"/>
        <end position="131"/>
    </location>
</feature>
<evidence type="ECO:0000256" key="1">
    <source>
        <dbReference type="ARBA" id="ARBA00001182"/>
    </source>
</evidence>
<organism evidence="12 13">
    <name type="scientific">Coemansia umbellata</name>
    <dbReference type="NCBI Taxonomy" id="1424467"/>
    <lineage>
        <taxon>Eukaryota</taxon>
        <taxon>Fungi</taxon>
        <taxon>Fungi incertae sedis</taxon>
        <taxon>Zoopagomycota</taxon>
        <taxon>Kickxellomycotina</taxon>
        <taxon>Kickxellomycetes</taxon>
        <taxon>Kickxellales</taxon>
        <taxon>Kickxellaceae</taxon>
        <taxon>Coemansia</taxon>
    </lineage>
</organism>
<feature type="signal peptide" evidence="10">
    <location>
        <begin position="1"/>
        <end position="23"/>
    </location>
</feature>
<dbReference type="CDD" id="cd02982">
    <property type="entry name" value="PDI_b'_family"/>
    <property type="match status" value="1"/>
</dbReference>
<dbReference type="CDD" id="cd02981">
    <property type="entry name" value="PDI_b_family"/>
    <property type="match status" value="1"/>
</dbReference>
<accession>A0ABQ8PL73</accession>
<evidence type="ECO:0000256" key="8">
    <source>
        <dbReference type="ARBA" id="ARBA00023235"/>
    </source>
</evidence>
<name>A0ABQ8PL73_9FUNG</name>
<keyword evidence="7" id="KW-0256">Endoplasmic reticulum</keyword>
<evidence type="ECO:0000256" key="3">
    <source>
        <dbReference type="ARBA" id="ARBA00006347"/>
    </source>
</evidence>
<sequence>MRFVKYPAAFLAVIGFAAMAAEAKESAVHILDSNSMYNWVDRQSLALVEFFAPWCIYCQALEPAYENAASVLKEDDVSLAKLDCTQNIALCEQLDIKGYPTLKVVLNGKLVTYNGTRQESGIVSYMLKHKGLAVKEVQPANLAEFKKSDHLVVVGYVKSKSAAELAVLEEVARDLLDDYTFGYITDKKTAKKQNIPVPSIVVYKDDDESMDIYSGKYLKDRIRKFIKVNSVPVMGELSSRTFSTYSKAGLPLGLVFYNSEELREKLAKELRPVAKEFRSVVSIALVDARVYWKHAGTLNLEFKWPAFAIQDIAKRTKYPLPQDKEVTAEELQSFVSQYANGKLEPNYKSSPIPESNDGDVFKLVSKQFNDIVFDKSKDVLILFYAPWCIHCKRLMPIYQELGRLLKGNDRVMIAQMEATLNDVPSSDPALDITGYPTVLLVRATDNVIVPYHGNRSLNSFTEFLRAHAVHSITAENNEIQKISNSGPGYMVVPKQFVGFTPKDTRHVEL</sequence>
<keyword evidence="6" id="KW-0677">Repeat</keyword>
<evidence type="ECO:0000259" key="11">
    <source>
        <dbReference type="PROSITE" id="PS51352"/>
    </source>
</evidence>
<evidence type="ECO:0000256" key="7">
    <source>
        <dbReference type="ARBA" id="ARBA00022824"/>
    </source>
</evidence>
<keyword evidence="13" id="KW-1185">Reference proteome</keyword>
<comment type="catalytic activity">
    <reaction evidence="1">
        <text>Catalyzes the rearrangement of -S-S- bonds in proteins.</text>
        <dbReference type="EC" id="5.3.4.1"/>
    </reaction>
</comment>
<evidence type="ECO:0000256" key="6">
    <source>
        <dbReference type="ARBA" id="ARBA00022737"/>
    </source>
</evidence>
<keyword evidence="5 10" id="KW-0732">Signal</keyword>
<dbReference type="Gene3D" id="3.40.30.10">
    <property type="entry name" value="Glutaredoxin"/>
    <property type="match status" value="4"/>
</dbReference>
<dbReference type="NCBIfam" id="TIGR01130">
    <property type="entry name" value="ER_PDI_fam"/>
    <property type="match status" value="1"/>
</dbReference>
<comment type="caution">
    <text evidence="12">The sequence shown here is derived from an EMBL/GenBank/DDBJ whole genome shotgun (WGS) entry which is preliminary data.</text>
</comment>
<dbReference type="GO" id="GO:0003756">
    <property type="term" value="F:protein disulfide isomerase activity"/>
    <property type="evidence" value="ECO:0007669"/>
    <property type="project" value="UniProtKB-EC"/>
</dbReference>
<evidence type="ECO:0000256" key="5">
    <source>
        <dbReference type="ARBA" id="ARBA00022729"/>
    </source>
</evidence>
<dbReference type="PROSITE" id="PS51352">
    <property type="entry name" value="THIOREDOXIN_2"/>
    <property type="match status" value="2"/>
</dbReference>
<feature type="chain" id="PRO_5045514842" description="protein disulfide-isomerase" evidence="10">
    <location>
        <begin position="24"/>
        <end position="509"/>
    </location>
</feature>
<evidence type="ECO:0000313" key="12">
    <source>
        <dbReference type="EMBL" id="KAJ1991298.1"/>
    </source>
</evidence>
<evidence type="ECO:0000256" key="10">
    <source>
        <dbReference type="SAM" id="SignalP"/>
    </source>
</evidence>
<dbReference type="EC" id="5.3.4.1" evidence="4"/>